<evidence type="ECO:0000313" key="1">
    <source>
        <dbReference type="EMBL" id="GEU60580.1"/>
    </source>
</evidence>
<organism evidence="1">
    <name type="scientific">Tanacetum cinerariifolium</name>
    <name type="common">Dalmatian daisy</name>
    <name type="synonym">Chrysanthemum cinerariifolium</name>
    <dbReference type="NCBI Taxonomy" id="118510"/>
    <lineage>
        <taxon>Eukaryota</taxon>
        <taxon>Viridiplantae</taxon>
        <taxon>Streptophyta</taxon>
        <taxon>Embryophyta</taxon>
        <taxon>Tracheophyta</taxon>
        <taxon>Spermatophyta</taxon>
        <taxon>Magnoliopsida</taxon>
        <taxon>eudicotyledons</taxon>
        <taxon>Gunneridae</taxon>
        <taxon>Pentapetalae</taxon>
        <taxon>asterids</taxon>
        <taxon>campanulids</taxon>
        <taxon>Asterales</taxon>
        <taxon>Asteraceae</taxon>
        <taxon>Asteroideae</taxon>
        <taxon>Anthemideae</taxon>
        <taxon>Anthemidinae</taxon>
        <taxon>Tanacetum</taxon>
    </lineage>
</organism>
<comment type="caution">
    <text evidence="1">The sequence shown here is derived from an EMBL/GenBank/DDBJ whole genome shotgun (WGS) entry which is preliminary data.</text>
</comment>
<reference evidence="1" key="1">
    <citation type="journal article" date="2019" name="Sci. Rep.">
        <title>Draft genome of Tanacetum cinerariifolium, the natural source of mosquito coil.</title>
        <authorList>
            <person name="Yamashiro T."/>
            <person name="Shiraishi A."/>
            <person name="Satake H."/>
            <person name="Nakayama K."/>
        </authorList>
    </citation>
    <scope>NUCLEOTIDE SEQUENCE</scope>
</reference>
<name>A0A6L2LHG6_TANCI</name>
<gene>
    <name evidence="1" type="ORF">Tci_032558</name>
</gene>
<proteinExistence type="predicted"/>
<evidence type="ECO:0008006" key="2">
    <source>
        <dbReference type="Google" id="ProtNLM"/>
    </source>
</evidence>
<accession>A0A6L2LHG6</accession>
<sequence>MEAGFLLGNKSPKKSGLAAKVKNIEGKLLGKDDKPLKSCLKMVSSKTIQGNPAGKMGSHSMDSVTNTSLNTNPKKPTIAATITAANADVNAFRDQPRKVHVSAMINDVKVQGANVAIPIVGCNSYARVLVKLSFECDIKETIVVAIPLHKGNEHYLEELDVEYEWWPPRCSKCKIFDHDDDGCPSRVRKAGSDFLSRERVVREASNHNKKKGVKKADKRQGFKVTNPKNLIYRPATKPNATNENTSTSNNLLSSKEVVNGAAKPIVSHELKSNMKNLMDEDKVLELNSNNVMERVVDKVHSDPDNNKLSTTFKSLPMEVKGNDNGSLWEQFNKSRNASTSKQNSISDTDSSEVEEVCMTYGILGGGFIDDMEDDLYRYDGYEAQVYDLTEEEQAFCDWYDIRLNSRCRK</sequence>
<dbReference type="AlphaFoldDB" id="A0A6L2LHG6"/>
<dbReference type="EMBL" id="BKCJ010004359">
    <property type="protein sequence ID" value="GEU60580.1"/>
    <property type="molecule type" value="Genomic_DNA"/>
</dbReference>
<protein>
    <recommendedName>
        <fullName evidence="2">Zinc knuckle CX2CX4HX4C</fullName>
    </recommendedName>
</protein>